<dbReference type="Pfam" id="PF08889">
    <property type="entry name" value="WbqC"/>
    <property type="match status" value="1"/>
</dbReference>
<sequence>MESGIILPTCYLPPISWFIAIVGNKQGETLIEKFEHLPKQTYRNRTYIYSPNGILTMSIPVIKGSKNHTQVKDVRISYEYNWQKIHWKSLESCYRSSAFFEFYEDDFRPFYEQKFEYLIDLNESMNAIIFKSLKLEKNYGFTSEYFSEYSNEIIDYRDTIHPKKESPFLTESYYQVFENKHGFIPNLSIVDLLFNQGNRTAEILRRSVQLTK</sequence>
<dbReference type="RefSeq" id="WP_142601533.1">
    <property type="nucleotide sequence ID" value="NZ_FXSZ01000002.1"/>
</dbReference>
<dbReference type="AlphaFoldDB" id="A0A521BCA2"/>
<reference evidence="1 2" key="1">
    <citation type="submission" date="2017-05" db="EMBL/GenBank/DDBJ databases">
        <authorList>
            <person name="Varghese N."/>
            <person name="Submissions S."/>
        </authorList>
    </citation>
    <scope>NUCLEOTIDE SEQUENCE [LARGE SCALE GENOMIC DNA]</scope>
    <source>
        <strain evidence="1 2">DSM 21342</strain>
    </source>
</reference>
<dbReference type="InterPro" id="IPR014985">
    <property type="entry name" value="WbqC"/>
</dbReference>
<evidence type="ECO:0000313" key="1">
    <source>
        <dbReference type="EMBL" id="SMO44745.1"/>
    </source>
</evidence>
<organism evidence="1 2">
    <name type="scientific">Solitalea koreensis</name>
    <dbReference type="NCBI Taxonomy" id="543615"/>
    <lineage>
        <taxon>Bacteria</taxon>
        <taxon>Pseudomonadati</taxon>
        <taxon>Bacteroidota</taxon>
        <taxon>Sphingobacteriia</taxon>
        <taxon>Sphingobacteriales</taxon>
        <taxon>Sphingobacteriaceae</taxon>
        <taxon>Solitalea</taxon>
    </lineage>
</organism>
<accession>A0A521BCA2</accession>
<keyword evidence="2" id="KW-1185">Reference proteome</keyword>
<dbReference type="OrthoDB" id="1523452at2"/>
<protein>
    <submittedName>
        <fullName evidence="1">WbqC-like protein family protein</fullName>
    </submittedName>
</protein>
<name>A0A521BCA2_9SPHI</name>
<proteinExistence type="predicted"/>
<dbReference type="Proteomes" id="UP000315971">
    <property type="component" value="Unassembled WGS sequence"/>
</dbReference>
<gene>
    <name evidence="1" type="ORF">SAMN06265350_10290</name>
</gene>
<dbReference type="EMBL" id="FXSZ01000002">
    <property type="protein sequence ID" value="SMO44745.1"/>
    <property type="molecule type" value="Genomic_DNA"/>
</dbReference>
<evidence type="ECO:0000313" key="2">
    <source>
        <dbReference type="Proteomes" id="UP000315971"/>
    </source>
</evidence>